<accession>A0AAE8NG62</accession>
<evidence type="ECO:0000256" key="1">
    <source>
        <dbReference type="SAM" id="MobiDB-lite"/>
    </source>
</evidence>
<gene>
    <name evidence="2" type="ORF">NCTC10661_03869</name>
</gene>
<feature type="compositionally biased region" description="Low complexity" evidence="1">
    <location>
        <begin position="50"/>
        <end position="61"/>
    </location>
</feature>
<comment type="caution">
    <text evidence="2">The sequence shown here is derived from an EMBL/GenBank/DDBJ whole genome shotgun (WGS) entry which is preliminary data.</text>
</comment>
<proteinExistence type="predicted"/>
<reference evidence="2 3" key="1">
    <citation type="submission" date="2018-06" db="EMBL/GenBank/DDBJ databases">
        <authorList>
            <consortium name="Pathogen Informatics"/>
            <person name="Doyle S."/>
        </authorList>
    </citation>
    <scope>NUCLEOTIDE SEQUENCE [LARGE SCALE GENOMIC DNA]</scope>
    <source>
        <strain evidence="2 3">NCTC10661</strain>
    </source>
</reference>
<dbReference type="GO" id="GO:0050235">
    <property type="term" value="F:pyridoxal 4-dehydrogenase activity"/>
    <property type="evidence" value="ECO:0007669"/>
    <property type="project" value="UniProtKB-EC"/>
</dbReference>
<sequence length="76" mass="8282">MSLKDTLSADNRLGFGAAPLGNMFRDIPDAEAIATVEVQRHRRSISPPISGARCAGSSSSRPMRRCRSIVERRAAR</sequence>
<evidence type="ECO:0000313" key="2">
    <source>
        <dbReference type="EMBL" id="SPV20503.1"/>
    </source>
</evidence>
<dbReference type="Proteomes" id="UP000250416">
    <property type="component" value="Unassembled WGS sequence"/>
</dbReference>
<dbReference type="AlphaFoldDB" id="A0AAE8NG62"/>
<keyword evidence="2" id="KW-0560">Oxidoreductase</keyword>
<protein>
    <submittedName>
        <fullName evidence="2">Dehydrogenase</fullName>
        <ecNumber evidence="2">1.1.1.107</ecNumber>
    </submittedName>
</protein>
<evidence type="ECO:0000313" key="3">
    <source>
        <dbReference type="Proteomes" id="UP000250416"/>
    </source>
</evidence>
<name>A0AAE8NG62_BURCE</name>
<organism evidence="2 3">
    <name type="scientific">Burkholderia cepacia</name>
    <name type="common">Pseudomonas cepacia</name>
    <dbReference type="NCBI Taxonomy" id="292"/>
    <lineage>
        <taxon>Bacteria</taxon>
        <taxon>Pseudomonadati</taxon>
        <taxon>Pseudomonadota</taxon>
        <taxon>Betaproteobacteria</taxon>
        <taxon>Burkholderiales</taxon>
        <taxon>Burkholderiaceae</taxon>
        <taxon>Burkholderia</taxon>
        <taxon>Burkholderia cepacia complex</taxon>
    </lineage>
</organism>
<dbReference type="EMBL" id="UARD01000021">
    <property type="protein sequence ID" value="SPV20503.1"/>
    <property type="molecule type" value="Genomic_DNA"/>
</dbReference>
<feature type="region of interest" description="Disordered" evidence="1">
    <location>
        <begin position="43"/>
        <end position="76"/>
    </location>
</feature>
<dbReference type="EC" id="1.1.1.107" evidence="2"/>